<evidence type="ECO:0000256" key="4">
    <source>
        <dbReference type="ARBA" id="ARBA00023239"/>
    </source>
</evidence>
<dbReference type="Gene3D" id="2.40.37.10">
    <property type="entry name" value="Lyase, Ornithine Decarboxylase, Chain A, domain 1"/>
    <property type="match status" value="1"/>
</dbReference>
<dbReference type="InterPro" id="IPR009006">
    <property type="entry name" value="Ala_racemase/Decarboxylase_C"/>
</dbReference>
<feature type="domain" description="Orn/DAP/Arg decarboxylase 2 N-terminal" evidence="8">
    <location>
        <begin position="53"/>
        <end position="288"/>
    </location>
</feature>
<sequence length="407" mass="45886">MDNVPEEFIIEISSFMNDNDVEMMDSKLDLYDIVNKYLEKNQGDDSFMIVDVGDIIRQYNKWKKMLPRITPFYAIKCNPSTIVLDLLHKLGCSFDCASKNEISRVISIGVDPDRIIFANPCKMITQIKYARANDIDLLTFDSSHELYKIKLYHPNARLLLRLKVDDSKSMCKFNSKFGVELEEVLPILTLARQLDIDVCGVSFHVGSGCRDAQVYHSALEICSKVFQISADDVQKPMNTVDIGGGFPGIDVGDIQFETICDVINTAIDEFFPDPNIRLIAEPGRYFVSSSHTLVVSIINKKEITDKQTGELTNIYYISDGIYGSFSGILFDYAQLELLPFNERNEKTFQSIVFGPTCDSLDIISKECQLPSLAIGESILIRNIGAYSTASATEFNGFTKPYCYYIMS</sequence>
<comment type="cofactor">
    <cofactor evidence="1">
        <name>pyridoxal 5'-phosphate</name>
        <dbReference type="ChEBI" id="CHEBI:597326"/>
    </cofactor>
</comment>
<dbReference type="Pfam" id="PF02784">
    <property type="entry name" value="Orn_Arg_deC_N"/>
    <property type="match status" value="1"/>
</dbReference>
<dbReference type="PRINTS" id="PR01179">
    <property type="entry name" value="ODADCRBXLASE"/>
</dbReference>
<dbReference type="SUPFAM" id="SSF51419">
    <property type="entry name" value="PLP-binding barrel"/>
    <property type="match status" value="1"/>
</dbReference>
<dbReference type="FunFam" id="3.20.20.10:FF:000005">
    <property type="entry name" value="Ornithine decarboxylase"/>
    <property type="match status" value="1"/>
</dbReference>
<dbReference type="InterPro" id="IPR022653">
    <property type="entry name" value="De-COase2_pyr-phos_BS"/>
</dbReference>
<dbReference type="GO" id="GO:0005737">
    <property type="term" value="C:cytoplasm"/>
    <property type="evidence" value="ECO:0007669"/>
    <property type="project" value="TreeGrafter"/>
</dbReference>
<dbReference type="GO" id="GO:0033387">
    <property type="term" value="P:putrescine biosynthetic process from arginine, via ornithine"/>
    <property type="evidence" value="ECO:0007669"/>
    <property type="project" value="TreeGrafter"/>
</dbReference>
<name>A0A6C0K149_9ZZZZ</name>
<accession>A0A6C0K149</accession>
<comment type="catalytic activity">
    <reaction evidence="7">
        <text>L-ornithine + H(+) = putrescine + CO2</text>
        <dbReference type="Rhea" id="RHEA:22964"/>
        <dbReference type="ChEBI" id="CHEBI:15378"/>
        <dbReference type="ChEBI" id="CHEBI:16526"/>
        <dbReference type="ChEBI" id="CHEBI:46911"/>
        <dbReference type="ChEBI" id="CHEBI:326268"/>
        <dbReference type="EC" id="4.1.1.17"/>
    </reaction>
</comment>
<organism evidence="9">
    <name type="scientific">viral metagenome</name>
    <dbReference type="NCBI Taxonomy" id="1070528"/>
    <lineage>
        <taxon>unclassified sequences</taxon>
        <taxon>metagenomes</taxon>
        <taxon>organismal metagenomes</taxon>
    </lineage>
</organism>
<proteinExistence type="inferred from homology"/>
<dbReference type="PROSITE" id="PS00878">
    <property type="entry name" value="ODR_DC_2_1"/>
    <property type="match status" value="1"/>
</dbReference>
<dbReference type="EC" id="4.1.1.17" evidence="6"/>
<evidence type="ECO:0000256" key="6">
    <source>
        <dbReference type="ARBA" id="ARBA00034138"/>
    </source>
</evidence>
<evidence type="ECO:0000256" key="2">
    <source>
        <dbReference type="ARBA" id="ARBA00008872"/>
    </source>
</evidence>
<dbReference type="InterPro" id="IPR000183">
    <property type="entry name" value="Orn/DAP/Arg_de-COase"/>
</dbReference>
<dbReference type="PANTHER" id="PTHR11482">
    <property type="entry name" value="ARGININE/DIAMINOPIMELATE/ORNITHINE DECARBOXYLASE"/>
    <property type="match status" value="1"/>
</dbReference>
<dbReference type="InterPro" id="IPR029066">
    <property type="entry name" value="PLP-binding_barrel"/>
</dbReference>
<evidence type="ECO:0000256" key="3">
    <source>
        <dbReference type="ARBA" id="ARBA00022898"/>
    </source>
</evidence>
<evidence type="ECO:0000256" key="7">
    <source>
        <dbReference type="ARBA" id="ARBA00049127"/>
    </source>
</evidence>
<dbReference type="AlphaFoldDB" id="A0A6C0K149"/>
<dbReference type="CDD" id="cd00622">
    <property type="entry name" value="PLPDE_III_ODC"/>
    <property type="match status" value="1"/>
</dbReference>
<dbReference type="InterPro" id="IPR022644">
    <property type="entry name" value="De-COase2_N"/>
</dbReference>
<comment type="pathway">
    <text evidence="5">Amine and polyamine biosynthesis; putrescine biosynthesis via L-ornithine pathway; putrescine from L-ornithine: step 1/1.</text>
</comment>
<dbReference type="PRINTS" id="PR01182">
    <property type="entry name" value="ORNDCRBXLASE"/>
</dbReference>
<evidence type="ECO:0000259" key="8">
    <source>
        <dbReference type="Pfam" id="PF02784"/>
    </source>
</evidence>
<keyword evidence="3" id="KW-0663">Pyridoxal phosphate</keyword>
<evidence type="ECO:0000256" key="5">
    <source>
        <dbReference type="ARBA" id="ARBA00034115"/>
    </source>
</evidence>
<dbReference type="Gene3D" id="3.20.20.10">
    <property type="entry name" value="Alanine racemase"/>
    <property type="match status" value="1"/>
</dbReference>
<dbReference type="PANTHER" id="PTHR11482:SF6">
    <property type="entry name" value="ORNITHINE DECARBOXYLASE 1-RELATED"/>
    <property type="match status" value="1"/>
</dbReference>
<keyword evidence="4" id="KW-0456">Lyase</keyword>
<evidence type="ECO:0000256" key="1">
    <source>
        <dbReference type="ARBA" id="ARBA00001933"/>
    </source>
</evidence>
<dbReference type="SUPFAM" id="SSF50621">
    <property type="entry name" value="Alanine racemase C-terminal domain-like"/>
    <property type="match status" value="1"/>
</dbReference>
<reference evidence="9" key="1">
    <citation type="journal article" date="2020" name="Nature">
        <title>Giant virus diversity and host interactions through global metagenomics.</title>
        <authorList>
            <person name="Schulz F."/>
            <person name="Roux S."/>
            <person name="Paez-Espino D."/>
            <person name="Jungbluth S."/>
            <person name="Walsh D.A."/>
            <person name="Denef V.J."/>
            <person name="McMahon K.D."/>
            <person name="Konstantinidis K.T."/>
            <person name="Eloe-Fadrosh E.A."/>
            <person name="Kyrpides N.C."/>
            <person name="Woyke T."/>
        </authorList>
    </citation>
    <scope>NUCLEOTIDE SEQUENCE</scope>
    <source>
        <strain evidence="9">GVMAG-S-1101169-75</strain>
    </source>
</reference>
<protein>
    <recommendedName>
        <fullName evidence="6">ornithine decarboxylase</fullName>
        <ecNumber evidence="6">4.1.1.17</ecNumber>
    </recommendedName>
</protein>
<evidence type="ECO:0000313" key="9">
    <source>
        <dbReference type="EMBL" id="QHU11775.1"/>
    </source>
</evidence>
<comment type="similarity">
    <text evidence="2">Belongs to the Orn/Lys/Arg decarboxylase class-II family.</text>
</comment>
<dbReference type="EMBL" id="MN740789">
    <property type="protein sequence ID" value="QHU11775.1"/>
    <property type="molecule type" value="Genomic_DNA"/>
</dbReference>
<dbReference type="GO" id="GO:0004586">
    <property type="term" value="F:ornithine decarboxylase activity"/>
    <property type="evidence" value="ECO:0007669"/>
    <property type="project" value="UniProtKB-EC"/>
</dbReference>
<dbReference type="InterPro" id="IPR002433">
    <property type="entry name" value="Orn_de-COase"/>
</dbReference>